<organism evidence="2 3">
    <name type="scientific">Multifurca ochricompacta</name>
    <dbReference type="NCBI Taxonomy" id="376703"/>
    <lineage>
        <taxon>Eukaryota</taxon>
        <taxon>Fungi</taxon>
        <taxon>Dikarya</taxon>
        <taxon>Basidiomycota</taxon>
        <taxon>Agaricomycotina</taxon>
        <taxon>Agaricomycetes</taxon>
        <taxon>Russulales</taxon>
        <taxon>Russulaceae</taxon>
        <taxon>Multifurca</taxon>
    </lineage>
</organism>
<keyword evidence="3" id="KW-1185">Reference proteome</keyword>
<feature type="transmembrane region" description="Helical" evidence="1">
    <location>
        <begin position="40"/>
        <end position="59"/>
    </location>
</feature>
<dbReference type="AlphaFoldDB" id="A0AAD4QMM7"/>
<keyword evidence="1" id="KW-0812">Transmembrane</keyword>
<reference evidence="2" key="1">
    <citation type="journal article" date="2022" name="New Phytol.">
        <title>Evolutionary transition to the ectomycorrhizal habit in the genomes of a hyperdiverse lineage of mushroom-forming fungi.</title>
        <authorList>
            <person name="Looney B."/>
            <person name="Miyauchi S."/>
            <person name="Morin E."/>
            <person name="Drula E."/>
            <person name="Courty P.E."/>
            <person name="Kohler A."/>
            <person name="Kuo A."/>
            <person name="LaButti K."/>
            <person name="Pangilinan J."/>
            <person name="Lipzen A."/>
            <person name="Riley R."/>
            <person name="Andreopoulos W."/>
            <person name="He G."/>
            <person name="Johnson J."/>
            <person name="Nolan M."/>
            <person name="Tritt A."/>
            <person name="Barry K.W."/>
            <person name="Grigoriev I.V."/>
            <person name="Nagy L.G."/>
            <person name="Hibbett D."/>
            <person name="Henrissat B."/>
            <person name="Matheny P.B."/>
            <person name="Labbe J."/>
            <person name="Martin F.M."/>
        </authorList>
    </citation>
    <scope>NUCLEOTIDE SEQUENCE</scope>
    <source>
        <strain evidence="2">BPL690</strain>
    </source>
</reference>
<gene>
    <name evidence="2" type="ORF">B0F90DRAFT_1731021</name>
</gene>
<dbReference type="EMBL" id="WTXG01000026">
    <property type="protein sequence ID" value="KAI0298781.1"/>
    <property type="molecule type" value="Genomic_DNA"/>
</dbReference>
<name>A0AAD4QMM7_9AGAM</name>
<keyword evidence="1" id="KW-1133">Transmembrane helix</keyword>
<comment type="caution">
    <text evidence="2">The sequence shown here is derived from an EMBL/GenBank/DDBJ whole genome shotgun (WGS) entry which is preliminary data.</text>
</comment>
<keyword evidence="1" id="KW-0472">Membrane</keyword>
<sequence>MATAFGPSFFFFLSFFLSFDRRRCDGDGDISLRRGEEVWSLFIIICLILFYFILFFPSLPLPL</sequence>
<evidence type="ECO:0000256" key="1">
    <source>
        <dbReference type="SAM" id="Phobius"/>
    </source>
</evidence>
<accession>A0AAD4QMM7</accession>
<evidence type="ECO:0000313" key="2">
    <source>
        <dbReference type="EMBL" id="KAI0298781.1"/>
    </source>
</evidence>
<dbReference type="Proteomes" id="UP001203297">
    <property type="component" value="Unassembled WGS sequence"/>
</dbReference>
<protein>
    <submittedName>
        <fullName evidence="2">Uncharacterized protein</fullName>
    </submittedName>
</protein>
<proteinExistence type="predicted"/>
<evidence type="ECO:0000313" key="3">
    <source>
        <dbReference type="Proteomes" id="UP001203297"/>
    </source>
</evidence>